<dbReference type="RefSeq" id="WP_345429585.1">
    <property type="nucleotide sequence ID" value="NZ_BAABHK010000001.1"/>
</dbReference>
<proteinExistence type="predicted"/>
<dbReference type="SUPFAM" id="SSF48498">
    <property type="entry name" value="Tetracyclin repressor-like, C-terminal domain"/>
    <property type="match status" value="1"/>
</dbReference>
<evidence type="ECO:0000256" key="2">
    <source>
        <dbReference type="ARBA" id="ARBA00023125"/>
    </source>
</evidence>
<evidence type="ECO:0000256" key="1">
    <source>
        <dbReference type="ARBA" id="ARBA00023015"/>
    </source>
</evidence>
<feature type="DNA-binding region" description="H-T-H motif" evidence="4">
    <location>
        <begin position="39"/>
        <end position="58"/>
    </location>
</feature>
<feature type="compositionally biased region" description="Low complexity" evidence="5">
    <location>
        <begin position="211"/>
        <end position="220"/>
    </location>
</feature>
<dbReference type="PRINTS" id="PR00455">
    <property type="entry name" value="HTHTETR"/>
</dbReference>
<dbReference type="InterPro" id="IPR049445">
    <property type="entry name" value="TetR_SbtR-like_C"/>
</dbReference>
<dbReference type="InterPro" id="IPR001647">
    <property type="entry name" value="HTH_TetR"/>
</dbReference>
<feature type="domain" description="HTH tetR-type" evidence="6">
    <location>
        <begin position="17"/>
        <end position="76"/>
    </location>
</feature>
<dbReference type="Pfam" id="PF21597">
    <property type="entry name" value="TetR_C_43"/>
    <property type="match status" value="1"/>
</dbReference>
<dbReference type="InterPro" id="IPR009057">
    <property type="entry name" value="Homeodomain-like_sf"/>
</dbReference>
<dbReference type="Proteomes" id="UP001501442">
    <property type="component" value="Unassembled WGS sequence"/>
</dbReference>
<keyword evidence="1" id="KW-0805">Transcription regulation</keyword>
<dbReference type="PANTHER" id="PTHR30055:SF234">
    <property type="entry name" value="HTH-TYPE TRANSCRIPTIONAL REGULATOR BETI"/>
    <property type="match status" value="1"/>
</dbReference>
<dbReference type="PROSITE" id="PS50977">
    <property type="entry name" value="HTH_TETR_2"/>
    <property type="match status" value="1"/>
</dbReference>
<evidence type="ECO:0000313" key="7">
    <source>
        <dbReference type="EMBL" id="GAA4621875.1"/>
    </source>
</evidence>
<keyword evidence="2 4" id="KW-0238">DNA-binding</keyword>
<evidence type="ECO:0000259" key="6">
    <source>
        <dbReference type="PROSITE" id="PS50977"/>
    </source>
</evidence>
<evidence type="ECO:0000256" key="4">
    <source>
        <dbReference type="PROSITE-ProRule" id="PRU00335"/>
    </source>
</evidence>
<reference evidence="8" key="1">
    <citation type="journal article" date="2019" name="Int. J. Syst. Evol. Microbiol.">
        <title>The Global Catalogue of Microorganisms (GCM) 10K type strain sequencing project: providing services to taxonomists for standard genome sequencing and annotation.</title>
        <authorList>
            <consortium name="The Broad Institute Genomics Platform"/>
            <consortium name="The Broad Institute Genome Sequencing Center for Infectious Disease"/>
            <person name="Wu L."/>
            <person name="Ma J."/>
        </authorList>
    </citation>
    <scope>NUCLEOTIDE SEQUENCE [LARGE SCALE GENOMIC DNA]</scope>
    <source>
        <strain evidence="8">JCM 17939</strain>
    </source>
</reference>
<dbReference type="InterPro" id="IPR050109">
    <property type="entry name" value="HTH-type_TetR-like_transc_reg"/>
</dbReference>
<evidence type="ECO:0000256" key="3">
    <source>
        <dbReference type="ARBA" id="ARBA00023163"/>
    </source>
</evidence>
<keyword evidence="3" id="KW-0804">Transcription</keyword>
<evidence type="ECO:0000256" key="5">
    <source>
        <dbReference type="SAM" id="MobiDB-lite"/>
    </source>
</evidence>
<name>A0ABP8U1U7_9ACTN</name>
<dbReference type="EMBL" id="BAABHK010000001">
    <property type="protein sequence ID" value="GAA4621875.1"/>
    <property type="molecule type" value="Genomic_DNA"/>
</dbReference>
<protein>
    <recommendedName>
        <fullName evidence="6">HTH tetR-type domain-containing protein</fullName>
    </recommendedName>
</protein>
<dbReference type="InterPro" id="IPR036271">
    <property type="entry name" value="Tet_transcr_reg_TetR-rel_C_sf"/>
</dbReference>
<dbReference type="Pfam" id="PF00440">
    <property type="entry name" value="TetR_N"/>
    <property type="match status" value="1"/>
</dbReference>
<dbReference type="Gene3D" id="1.10.357.10">
    <property type="entry name" value="Tetracycline Repressor, domain 2"/>
    <property type="match status" value="1"/>
</dbReference>
<comment type="caution">
    <text evidence="7">The sequence shown here is derived from an EMBL/GenBank/DDBJ whole genome shotgun (WGS) entry which is preliminary data.</text>
</comment>
<evidence type="ECO:0000313" key="8">
    <source>
        <dbReference type="Proteomes" id="UP001501442"/>
    </source>
</evidence>
<keyword evidence="8" id="KW-1185">Reference proteome</keyword>
<feature type="compositionally biased region" description="Basic and acidic residues" evidence="5">
    <location>
        <begin position="260"/>
        <end position="273"/>
    </location>
</feature>
<gene>
    <name evidence="7" type="ORF">GCM10023196_011930</name>
</gene>
<organism evidence="7 8">
    <name type="scientific">Actinoallomurus vinaceus</name>
    <dbReference type="NCBI Taxonomy" id="1080074"/>
    <lineage>
        <taxon>Bacteria</taxon>
        <taxon>Bacillati</taxon>
        <taxon>Actinomycetota</taxon>
        <taxon>Actinomycetes</taxon>
        <taxon>Streptosporangiales</taxon>
        <taxon>Thermomonosporaceae</taxon>
        <taxon>Actinoallomurus</taxon>
    </lineage>
</organism>
<dbReference type="PANTHER" id="PTHR30055">
    <property type="entry name" value="HTH-TYPE TRANSCRIPTIONAL REGULATOR RUTR"/>
    <property type="match status" value="1"/>
</dbReference>
<accession>A0ABP8U1U7</accession>
<sequence>MSGSVDSGTGERRADARRNRARVLQAAQEVFAADGLAVPLSEIARRAGVGPGTVYRHFASKEALFEAVVADRLARLVDDTRALAADDDPEAAFFAAFSLVVERASLNRALCEALMVRTGRSVEVAPELRERYRTALAALLERAQRAGAVRADVTVDDVQRLARGCIGMEQEGPSGRATAIVCDGLRSARLEHPADLPPVTKQAREARNESPPEAARARPATKTAHCAECGAPIETARTGRPPRFCGGACRQKAHRRRRGDRNTGRPDGAHHAR</sequence>
<feature type="region of interest" description="Disordered" evidence="5">
    <location>
        <begin position="192"/>
        <end position="273"/>
    </location>
</feature>
<dbReference type="SUPFAM" id="SSF46689">
    <property type="entry name" value="Homeodomain-like"/>
    <property type="match status" value="1"/>
</dbReference>